<dbReference type="Gene3D" id="3.40.30.10">
    <property type="entry name" value="Glutaredoxin"/>
    <property type="match status" value="1"/>
</dbReference>
<dbReference type="InterPro" id="IPR036249">
    <property type="entry name" value="Thioredoxin-like_sf"/>
</dbReference>
<comment type="cofactor">
    <cofactor evidence="2">
        <name>glutathione</name>
        <dbReference type="ChEBI" id="CHEBI:57925"/>
    </cofactor>
</comment>
<sequence>PVLYNFHRGSSWRVRIALALKKIDYEYKAVNIDKGEQFTKEYEKINPNNEIPTLQIDGFSLMQTMPIIEYLDETRPYEPKLLPTDSYKRYKARSIAEIINSGMHPYQKTIKRLVNETQEEKYKKIELLTRKAFRTIESILSETSGQYCVGDCITIADIYLVPAVHSARFQKIDLNEYPNISRIIDHLNQLPEVIKTHPKNQIDYHQA</sequence>
<dbReference type="Gene3D" id="1.20.1050.10">
    <property type="match status" value="1"/>
</dbReference>
<dbReference type="SUPFAM" id="SSF52833">
    <property type="entry name" value="Thioredoxin-like"/>
    <property type="match status" value="1"/>
</dbReference>
<accession>A0A3M7RME0</accession>
<dbReference type="STRING" id="10195.A0A3M7RME0"/>
<evidence type="ECO:0000256" key="7">
    <source>
        <dbReference type="ARBA" id="ARBA00023232"/>
    </source>
</evidence>
<feature type="domain" description="GST C-terminal" evidence="9">
    <location>
        <begin position="85"/>
        <end position="206"/>
    </location>
</feature>
<gene>
    <name evidence="10" type="ORF">BpHYR1_008406</name>
</gene>
<keyword evidence="6" id="KW-0828">Tyrosine catabolism</keyword>
<dbReference type="GO" id="GO:0006559">
    <property type="term" value="P:L-phenylalanine catabolic process"/>
    <property type="evidence" value="ECO:0007669"/>
    <property type="project" value="UniProtKB-UniPathway"/>
</dbReference>
<proteinExistence type="inferred from homology"/>
<dbReference type="GO" id="GO:0004364">
    <property type="term" value="F:glutathione transferase activity"/>
    <property type="evidence" value="ECO:0007669"/>
    <property type="project" value="TreeGrafter"/>
</dbReference>
<evidence type="ECO:0000256" key="3">
    <source>
        <dbReference type="ARBA" id="ARBA00004671"/>
    </source>
</evidence>
<evidence type="ECO:0000256" key="2">
    <source>
        <dbReference type="ARBA" id="ARBA00001955"/>
    </source>
</evidence>
<dbReference type="PANTHER" id="PTHR42673">
    <property type="entry name" value="MALEYLACETOACETATE ISOMERASE"/>
    <property type="match status" value="1"/>
</dbReference>
<dbReference type="Pfam" id="PF14497">
    <property type="entry name" value="GST_C_3"/>
    <property type="match status" value="1"/>
</dbReference>
<dbReference type="GO" id="GO:0005739">
    <property type="term" value="C:mitochondrion"/>
    <property type="evidence" value="ECO:0007669"/>
    <property type="project" value="TreeGrafter"/>
</dbReference>
<dbReference type="PROSITE" id="PS50405">
    <property type="entry name" value="GST_CTER"/>
    <property type="match status" value="1"/>
</dbReference>
<evidence type="ECO:0000256" key="1">
    <source>
        <dbReference type="ARBA" id="ARBA00001622"/>
    </source>
</evidence>
<dbReference type="SFLD" id="SFLDG00358">
    <property type="entry name" value="Main_(cytGST)"/>
    <property type="match status" value="1"/>
</dbReference>
<dbReference type="CDD" id="cd03042">
    <property type="entry name" value="GST_N_Zeta"/>
    <property type="match status" value="1"/>
</dbReference>
<organism evidence="10 11">
    <name type="scientific">Brachionus plicatilis</name>
    <name type="common">Marine rotifer</name>
    <name type="synonym">Brachionus muelleri</name>
    <dbReference type="NCBI Taxonomy" id="10195"/>
    <lineage>
        <taxon>Eukaryota</taxon>
        <taxon>Metazoa</taxon>
        <taxon>Spiralia</taxon>
        <taxon>Gnathifera</taxon>
        <taxon>Rotifera</taxon>
        <taxon>Eurotatoria</taxon>
        <taxon>Monogononta</taxon>
        <taxon>Pseudotrocha</taxon>
        <taxon>Ploima</taxon>
        <taxon>Brachionidae</taxon>
        <taxon>Brachionus</taxon>
    </lineage>
</organism>
<dbReference type="GO" id="GO:0006572">
    <property type="term" value="P:L-tyrosine catabolic process"/>
    <property type="evidence" value="ECO:0007669"/>
    <property type="project" value="UniProtKB-KW"/>
</dbReference>
<evidence type="ECO:0000256" key="5">
    <source>
        <dbReference type="ARBA" id="ARBA00013199"/>
    </source>
</evidence>
<dbReference type="GO" id="GO:0006749">
    <property type="term" value="P:glutathione metabolic process"/>
    <property type="evidence" value="ECO:0007669"/>
    <property type="project" value="TreeGrafter"/>
</dbReference>
<evidence type="ECO:0000313" key="10">
    <source>
        <dbReference type="EMBL" id="RNA24701.1"/>
    </source>
</evidence>
<dbReference type="OrthoDB" id="202840at2759"/>
<dbReference type="InterPro" id="IPR004046">
    <property type="entry name" value="GST_C"/>
</dbReference>
<evidence type="ECO:0000313" key="11">
    <source>
        <dbReference type="Proteomes" id="UP000276133"/>
    </source>
</evidence>
<name>A0A3M7RME0_BRAPC</name>
<feature type="domain" description="GST N-terminal" evidence="8">
    <location>
        <begin position="1"/>
        <end position="79"/>
    </location>
</feature>
<dbReference type="PROSITE" id="PS50404">
    <property type="entry name" value="GST_NTER"/>
    <property type="match status" value="1"/>
</dbReference>
<dbReference type="UniPathway" id="UPA00139">
    <property type="reaction ID" value="UER00340"/>
</dbReference>
<dbReference type="SFLD" id="SFLDS00019">
    <property type="entry name" value="Glutathione_Transferase_(cytos"/>
    <property type="match status" value="1"/>
</dbReference>
<comment type="catalytic activity">
    <reaction evidence="1">
        <text>4-maleylacetoacetate = 4-fumarylacetoacetate</text>
        <dbReference type="Rhea" id="RHEA:14817"/>
        <dbReference type="ChEBI" id="CHEBI:17105"/>
        <dbReference type="ChEBI" id="CHEBI:18034"/>
        <dbReference type="EC" id="5.2.1.2"/>
    </reaction>
</comment>
<dbReference type="InterPro" id="IPR040079">
    <property type="entry name" value="Glutathione_S-Trfase"/>
</dbReference>
<reference evidence="10 11" key="1">
    <citation type="journal article" date="2018" name="Sci. Rep.">
        <title>Genomic signatures of local adaptation to the degree of environmental predictability in rotifers.</title>
        <authorList>
            <person name="Franch-Gras L."/>
            <person name="Hahn C."/>
            <person name="Garcia-Roger E.M."/>
            <person name="Carmona M.J."/>
            <person name="Serra M."/>
            <person name="Gomez A."/>
        </authorList>
    </citation>
    <scope>NUCLEOTIDE SEQUENCE [LARGE SCALE GENOMIC DNA]</scope>
    <source>
        <strain evidence="10">HYR1</strain>
    </source>
</reference>
<dbReference type="Proteomes" id="UP000276133">
    <property type="component" value="Unassembled WGS sequence"/>
</dbReference>
<dbReference type="InterPro" id="IPR036282">
    <property type="entry name" value="Glutathione-S-Trfase_C_sf"/>
</dbReference>
<dbReference type="NCBIfam" id="TIGR01262">
    <property type="entry name" value="maiA"/>
    <property type="match status" value="1"/>
</dbReference>
<dbReference type="EC" id="5.2.1.2" evidence="5"/>
<keyword evidence="10" id="KW-0413">Isomerase</keyword>
<comment type="pathway">
    <text evidence="3">Amino-acid degradation; L-phenylalanine degradation; acetoacetate and fumarate from L-phenylalanine: step 5/6.</text>
</comment>
<dbReference type="Pfam" id="PF02798">
    <property type="entry name" value="GST_N"/>
    <property type="match status" value="1"/>
</dbReference>
<keyword evidence="11" id="KW-1185">Reference proteome</keyword>
<keyword evidence="7" id="KW-0585">Phenylalanine catabolism</keyword>
<evidence type="ECO:0000256" key="6">
    <source>
        <dbReference type="ARBA" id="ARBA00022878"/>
    </source>
</evidence>
<evidence type="ECO:0000259" key="8">
    <source>
        <dbReference type="PROSITE" id="PS50404"/>
    </source>
</evidence>
<protein>
    <recommendedName>
        <fullName evidence="5">maleylacetoacetate isomerase</fullName>
        <ecNumber evidence="5">5.2.1.2</ecNumber>
    </recommendedName>
</protein>
<dbReference type="InterPro" id="IPR034333">
    <property type="entry name" value="GST_Zeta_N"/>
</dbReference>
<evidence type="ECO:0000259" key="9">
    <source>
        <dbReference type="PROSITE" id="PS50405"/>
    </source>
</evidence>
<dbReference type="PANTHER" id="PTHR42673:SF4">
    <property type="entry name" value="MALEYLACETOACETATE ISOMERASE"/>
    <property type="match status" value="1"/>
</dbReference>
<feature type="non-terminal residue" evidence="10">
    <location>
        <position position="1"/>
    </location>
</feature>
<comment type="caution">
    <text evidence="10">The sequence shown here is derived from an EMBL/GenBank/DDBJ whole genome shotgun (WGS) entry which is preliminary data.</text>
</comment>
<dbReference type="InterPro" id="IPR005955">
    <property type="entry name" value="GST_Zeta"/>
</dbReference>
<dbReference type="InterPro" id="IPR004045">
    <property type="entry name" value="Glutathione_S-Trfase_N"/>
</dbReference>
<evidence type="ECO:0000256" key="4">
    <source>
        <dbReference type="ARBA" id="ARBA00010007"/>
    </source>
</evidence>
<dbReference type="EMBL" id="REGN01003066">
    <property type="protein sequence ID" value="RNA24701.1"/>
    <property type="molecule type" value="Genomic_DNA"/>
</dbReference>
<dbReference type="InterPro" id="IPR010987">
    <property type="entry name" value="Glutathione-S-Trfase_C-like"/>
</dbReference>
<dbReference type="GO" id="GO:0016034">
    <property type="term" value="F:maleylacetoacetate isomerase activity"/>
    <property type="evidence" value="ECO:0007669"/>
    <property type="project" value="UniProtKB-EC"/>
</dbReference>
<dbReference type="AlphaFoldDB" id="A0A3M7RME0"/>
<dbReference type="SUPFAM" id="SSF47616">
    <property type="entry name" value="GST C-terminal domain-like"/>
    <property type="match status" value="1"/>
</dbReference>
<comment type="similarity">
    <text evidence="4">Belongs to the GST superfamily. Zeta family.</text>
</comment>